<evidence type="ECO:0000256" key="6">
    <source>
        <dbReference type="SAM" id="Phobius"/>
    </source>
</evidence>
<evidence type="ECO:0000256" key="4">
    <source>
        <dbReference type="ARBA" id="ARBA00022989"/>
    </source>
</evidence>
<reference evidence="8 9" key="1">
    <citation type="submission" date="2018-10" db="EMBL/GenBank/DDBJ databases">
        <title>Anaerotruncus faecis sp. nov., isolated from human feces.</title>
        <authorList>
            <person name="Wang Y.-J."/>
        </authorList>
    </citation>
    <scope>NUCLEOTIDE SEQUENCE [LARGE SCALE GENOMIC DNA]</scope>
    <source>
        <strain evidence="8 9">22A2-44</strain>
    </source>
</reference>
<organism evidence="8 9">
    <name type="scientific">Anaerotruncus massiliensis</name>
    <name type="common">ex Liu et al. 2021</name>
    <dbReference type="NCBI Taxonomy" id="2321404"/>
    <lineage>
        <taxon>Bacteria</taxon>
        <taxon>Bacillati</taxon>
        <taxon>Bacillota</taxon>
        <taxon>Clostridia</taxon>
        <taxon>Eubacteriales</taxon>
        <taxon>Oscillospiraceae</taxon>
        <taxon>Anaerotruncus</taxon>
    </lineage>
</organism>
<evidence type="ECO:0000259" key="7">
    <source>
        <dbReference type="Pfam" id="PF03772"/>
    </source>
</evidence>
<feature type="transmembrane region" description="Helical" evidence="6">
    <location>
        <begin position="366"/>
        <end position="387"/>
    </location>
</feature>
<dbReference type="InterPro" id="IPR004477">
    <property type="entry name" value="ComEC_N"/>
</dbReference>
<dbReference type="Pfam" id="PF03772">
    <property type="entry name" value="Competence"/>
    <property type="match status" value="1"/>
</dbReference>
<evidence type="ECO:0000313" key="9">
    <source>
        <dbReference type="Proteomes" id="UP000276301"/>
    </source>
</evidence>
<name>A0A498CPE5_9FIRM</name>
<comment type="caution">
    <text evidence="8">The sequence shown here is derived from an EMBL/GenBank/DDBJ whole genome shotgun (WGS) entry which is preliminary data.</text>
</comment>
<feature type="transmembrane region" description="Helical" evidence="6">
    <location>
        <begin position="305"/>
        <end position="321"/>
    </location>
</feature>
<feature type="transmembrane region" description="Helical" evidence="6">
    <location>
        <begin position="328"/>
        <end position="346"/>
    </location>
</feature>
<keyword evidence="5 6" id="KW-0472">Membrane</keyword>
<dbReference type="PANTHER" id="PTHR30619">
    <property type="entry name" value="DNA INTERNALIZATION/COMPETENCE PROTEIN COMEC/REC2"/>
    <property type="match status" value="1"/>
</dbReference>
<evidence type="ECO:0000256" key="3">
    <source>
        <dbReference type="ARBA" id="ARBA00022692"/>
    </source>
</evidence>
<feature type="transmembrane region" description="Helical" evidence="6">
    <location>
        <begin position="12"/>
        <end position="41"/>
    </location>
</feature>
<comment type="subcellular location">
    <subcellularLocation>
        <location evidence="1">Cell membrane</location>
        <topology evidence="1">Multi-pass membrane protein</topology>
    </subcellularLocation>
</comment>
<gene>
    <name evidence="8" type="ORF">D4A47_03195</name>
</gene>
<feature type="transmembrane region" description="Helical" evidence="6">
    <location>
        <begin position="466"/>
        <end position="484"/>
    </location>
</feature>
<keyword evidence="9" id="KW-1185">Reference proteome</keyword>
<keyword evidence="3 6" id="KW-0812">Transmembrane</keyword>
<evidence type="ECO:0000256" key="2">
    <source>
        <dbReference type="ARBA" id="ARBA00022475"/>
    </source>
</evidence>
<protein>
    <submittedName>
        <fullName evidence="8">ComEC family competence protein</fullName>
    </submittedName>
</protein>
<feature type="domain" description="ComEC/Rec2-related protein" evidence="7">
    <location>
        <begin position="205"/>
        <end position="481"/>
    </location>
</feature>
<accession>A0A498CPE5</accession>
<dbReference type="RefSeq" id="WP_121586118.1">
    <property type="nucleotide sequence ID" value="NZ_RCHT01000002.1"/>
</dbReference>
<evidence type="ECO:0000313" key="8">
    <source>
        <dbReference type="EMBL" id="RLL13907.1"/>
    </source>
</evidence>
<feature type="transmembrane region" description="Helical" evidence="6">
    <location>
        <begin position="265"/>
        <end position="293"/>
    </location>
</feature>
<dbReference type="Proteomes" id="UP000276301">
    <property type="component" value="Unassembled WGS sequence"/>
</dbReference>
<evidence type="ECO:0000256" key="1">
    <source>
        <dbReference type="ARBA" id="ARBA00004651"/>
    </source>
</evidence>
<dbReference type="EMBL" id="RCHT01000002">
    <property type="protein sequence ID" value="RLL13907.1"/>
    <property type="molecule type" value="Genomic_DNA"/>
</dbReference>
<dbReference type="AlphaFoldDB" id="A0A498CPE5"/>
<sequence length="675" mass="71462">MNRAFHIGGLVWFAAVLAVGTFGWDPLICAGIGAAVFAALLLKGRLPLWTYSAAAAFCACMLSLAVYHALAVEPAARREGTRRVRAVVTDRADYGSYARLSLTADREGMPAGLSGARIQVSAPAALAVAPGDVVEWELKLEVPEAERERLWADGFRFRGTVSGAPAVVGERPGGLRVALAEYRAGIRQNILHELPNEYGELLATLVTGRTEGLSPELRYDYSRAGISHLLAVSGLHLSVFVALIDALLAACFLSRRQRGIAEIAAVLFLMGLTGFSHSVVRAGVMLIVCRAALLCGRDSDTLNSLGFAVVLMLLCNPYAAFSTGLQLSYLATMGIAAASGPMAGWFSKRLCGVGGFTLEETRPKAYALLSMLSATLCAQLFTAPVLCWRFGQISLVSPLVNLIVAPAVPFALAGGLLCGFAGFLPVLAVPARFFGLVGGVSVRAITETAQWWSRFRFAALPLRSDWLVLWMGACLLGGAVLAALRVKPAVRRQAAALSALALTAGAFSQSLAWGNTMEIALPENGSAVAVAYHGQGALIGVPDSLYEARNLRAFFRDHGVERIDLLAARREADLLSNPALLLLGEVPADAAFGLDGTYGFSAELFGCAGLAAEGRDAETLRLEAGNLRIVKEFTQSPQESDLLVNAKNELVAAPGVAVKTNDRYFGSVVVTLRIP</sequence>
<evidence type="ECO:0000256" key="5">
    <source>
        <dbReference type="ARBA" id="ARBA00023136"/>
    </source>
</evidence>
<dbReference type="PANTHER" id="PTHR30619:SF1">
    <property type="entry name" value="RECOMBINATION PROTEIN 2"/>
    <property type="match status" value="1"/>
</dbReference>
<feature type="transmembrane region" description="Helical" evidence="6">
    <location>
        <begin position="48"/>
        <end position="70"/>
    </location>
</feature>
<keyword evidence="2" id="KW-1003">Cell membrane</keyword>
<proteinExistence type="predicted"/>
<feature type="transmembrane region" description="Helical" evidence="6">
    <location>
        <begin position="229"/>
        <end position="253"/>
    </location>
</feature>
<feature type="transmembrane region" description="Helical" evidence="6">
    <location>
        <begin position="399"/>
        <end position="424"/>
    </location>
</feature>
<dbReference type="GO" id="GO:0005886">
    <property type="term" value="C:plasma membrane"/>
    <property type="evidence" value="ECO:0007669"/>
    <property type="project" value="UniProtKB-SubCell"/>
</dbReference>
<keyword evidence="4 6" id="KW-1133">Transmembrane helix</keyword>
<dbReference type="InterPro" id="IPR052159">
    <property type="entry name" value="Competence_DNA_uptake"/>
</dbReference>
<dbReference type="NCBIfam" id="TIGR00360">
    <property type="entry name" value="ComEC_N-term"/>
    <property type="match status" value="1"/>
</dbReference>